<evidence type="ECO:0000313" key="2">
    <source>
        <dbReference type="EMBL" id="MBW9093034.1"/>
    </source>
</evidence>
<name>A0ABS7HJB6_9MICO</name>
<dbReference type="Proteomes" id="UP001196843">
    <property type="component" value="Unassembled WGS sequence"/>
</dbReference>
<dbReference type="RefSeq" id="WP_220299757.1">
    <property type="nucleotide sequence ID" value="NZ_JAEUAW010000003.1"/>
</dbReference>
<proteinExistence type="predicted"/>
<dbReference type="SUPFAM" id="SSF56349">
    <property type="entry name" value="DNA breaking-rejoining enzymes"/>
    <property type="match status" value="1"/>
</dbReference>
<dbReference type="InterPro" id="IPR011010">
    <property type="entry name" value="DNA_brk_join_enz"/>
</dbReference>
<evidence type="ECO:0000256" key="1">
    <source>
        <dbReference type="ARBA" id="ARBA00023172"/>
    </source>
</evidence>
<dbReference type="InterPro" id="IPR013762">
    <property type="entry name" value="Integrase-like_cat_sf"/>
</dbReference>
<evidence type="ECO:0000313" key="3">
    <source>
        <dbReference type="Proteomes" id="UP001196843"/>
    </source>
</evidence>
<protein>
    <recommendedName>
        <fullName evidence="4">Site-specific recombinase XerD</fullName>
    </recommendedName>
</protein>
<reference evidence="2 3" key="1">
    <citation type="journal article" date="2021" name="MBio">
        <title>Poor Competitiveness of Bradyrhizobium in Pigeon Pea Root Colonization in Indian Soils.</title>
        <authorList>
            <person name="Chalasani D."/>
            <person name="Basu A."/>
            <person name="Pullabhotla S.V.S.R.N."/>
            <person name="Jorrin B."/>
            <person name="Neal A.L."/>
            <person name="Poole P.S."/>
            <person name="Podile A.R."/>
            <person name="Tkacz A."/>
        </authorList>
    </citation>
    <scope>NUCLEOTIDE SEQUENCE [LARGE SCALE GENOMIC DNA]</scope>
    <source>
        <strain evidence="2 3">HU14</strain>
    </source>
</reference>
<accession>A0ABS7HJB6</accession>
<sequence>MLTNPRGDSMVCAQCAGEPVTLECPGCGSVSHSRAHRLCDRCRHPATVRRLLTNSDGQVPDALQPLEAYLLAHPGAANSFDRWALKSDAARAIRHLVSGLLPLEARAIIDDLSTPQSAGFLLSLLVAAGLLPELDVHQARFDRWLELWLAAIDSPQDRLILQRYHSWGTNPILRRPVARPTSSQHRVNRHRVRLRECATLLAHIRSSGHTLATFPQRELDHYLTGSASQADALSHFTRWLRQNRLSHLTVHPRRHTTAVAGMDPAERWRVARRFLKDDTIPSMDRVSGLLTLLYGMQSTRIAALERSDVQVSGDRVTLTIAADAIELPEPLGRAIVDQLQASAARSDRWLFPGRNPGAPITAGAITRRLRLHGVSLADARATALIELAQHMHPRVISDLLGLSSTAATRWWRLAGSGWATYPTLR</sequence>
<dbReference type="Gene3D" id="1.10.443.10">
    <property type="entry name" value="Intergrase catalytic core"/>
    <property type="match status" value="1"/>
</dbReference>
<evidence type="ECO:0008006" key="4">
    <source>
        <dbReference type="Google" id="ProtNLM"/>
    </source>
</evidence>
<comment type="caution">
    <text evidence="2">The sequence shown here is derived from an EMBL/GenBank/DDBJ whole genome shotgun (WGS) entry which is preliminary data.</text>
</comment>
<gene>
    <name evidence="2" type="ORF">JNB62_05010</name>
</gene>
<dbReference type="EMBL" id="JAEUAW010000003">
    <property type="protein sequence ID" value="MBW9093034.1"/>
    <property type="molecule type" value="Genomic_DNA"/>
</dbReference>
<keyword evidence="1" id="KW-0233">DNA recombination</keyword>
<keyword evidence="3" id="KW-1185">Reference proteome</keyword>
<organism evidence="2 3">
    <name type="scientific">Microbacterium jejuense</name>
    <dbReference type="NCBI Taxonomy" id="1263637"/>
    <lineage>
        <taxon>Bacteria</taxon>
        <taxon>Bacillati</taxon>
        <taxon>Actinomycetota</taxon>
        <taxon>Actinomycetes</taxon>
        <taxon>Micrococcales</taxon>
        <taxon>Microbacteriaceae</taxon>
        <taxon>Microbacterium</taxon>
    </lineage>
</organism>